<dbReference type="EMBL" id="AOJH01000041">
    <property type="protein sequence ID" value="EMA65662.1"/>
    <property type="molecule type" value="Genomic_DNA"/>
</dbReference>
<dbReference type="OrthoDB" id="11397at2157"/>
<organism evidence="4 5">
    <name type="scientific">Halorubrum kocurii JCM 14978</name>
    <dbReference type="NCBI Taxonomy" id="1230456"/>
    <lineage>
        <taxon>Archaea</taxon>
        <taxon>Methanobacteriati</taxon>
        <taxon>Methanobacteriota</taxon>
        <taxon>Stenosarchaea group</taxon>
        <taxon>Halobacteria</taxon>
        <taxon>Halobacteriales</taxon>
        <taxon>Haloferacaceae</taxon>
        <taxon>Halorubrum</taxon>
    </lineage>
</organism>
<keyword evidence="2" id="KW-1133">Transmembrane helix</keyword>
<evidence type="ECO:0000313" key="4">
    <source>
        <dbReference type="EMBL" id="EMA65662.1"/>
    </source>
</evidence>
<feature type="compositionally biased region" description="Low complexity" evidence="1">
    <location>
        <begin position="102"/>
        <end position="114"/>
    </location>
</feature>
<dbReference type="Proteomes" id="UP000011546">
    <property type="component" value="Unassembled WGS sequence"/>
</dbReference>
<accession>M0P682</accession>
<name>M0P682_9EURY</name>
<dbReference type="Gene3D" id="1.10.287.110">
    <property type="entry name" value="DnaJ domain"/>
    <property type="match status" value="1"/>
</dbReference>
<dbReference type="CDD" id="cd06257">
    <property type="entry name" value="DnaJ"/>
    <property type="match status" value="1"/>
</dbReference>
<feature type="region of interest" description="Disordered" evidence="1">
    <location>
        <begin position="62"/>
        <end position="150"/>
    </location>
</feature>
<keyword evidence="5" id="KW-1185">Reference proteome</keyword>
<dbReference type="Pfam" id="PF00226">
    <property type="entry name" value="DnaJ"/>
    <property type="match status" value="1"/>
</dbReference>
<keyword evidence="2" id="KW-0472">Membrane</keyword>
<dbReference type="PRINTS" id="PR00625">
    <property type="entry name" value="JDOMAIN"/>
</dbReference>
<dbReference type="PROSITE" id="PS50076">
    <property type="entry name" value="DNAJ_2"/>
    <property type="match status" value="1"/>
</dbReference>
<keyword evidence="4" id="KW-0346">Stress response</keyword>
<protein>
    <submittedName>
        <fullName evidence="4">Heat shock protein DnaJ domain protein</fullName>
    </submittedName>
</protein>
<dbReference type="InterPro" id="IPR036869">
    <property type="entry name" value="J_dom_sf"/>
</dbReference>
<dbReference type="PATRIC" id="fig|1230456.3.peg.1096"/>
<proteinExistence type="predicted"/>
<dbReference type="InterPro" id="IPR001623">
    <property type="entry name" value="DnaJ_domain"/>
</dbReference>
<evidence type="ECO:0000313" key="5">
    <source>
        <dbReference type="Proteomes" id="UP000011546"/>
    </source>
</evidence>
<evidence type="ECO:0000259" key="3">
    <source>
        <dbReference type="PROSITE" id="PS50076"/>
    </source>
</evidence>
<feature type="transmembrane region" description="Helical" evidence="2">
    <location>
        <begin position="31"/>
        <end position="50"/>
    </location>
</feature>
<reference evidence="4 5" key="1">
    <citation type="journal article" date="2014" name="PLoS Genet.">
        <title>Phylogenetically driven sequencing of extremely halophilic archaea reveals strategies for static and dynamic osmo-response.</title>
        <authorList>
            <person name="Becker E.A."/>
            <person name="Seitzer P.M."/>
            <person name="Tritt A."/>
            <person name="Larsen D."/>
            <person name="Krusor M."/>
            <person name="Yao A.I."/>
            <person name="Wu D."/>
            <person name="Madern D."/>
            <person name="Eisen J.A."/>
            <person name="Darling A.E."/>
            <person name="Facciotti M.T."/>
        </authorList>
    </citation>
    <scope>NUCLEOTIDE SEQUENCE [LARGE SCALE GENOMIC DNA]</scope>
    <source>
        <strain evidence="4 5">JCM 14978</strain>
    </source>
</reference>
<dbReference type="InterPro" id="IPR050817">
    <property type="entry name" value="DjlA_DnaK_co-chaperone"/>
</dbReference>
<dbReference type="SUPFAM" id="SSF46565">
    <property type="entry name" value="Chaperone J-domain"/>
    <property type="match status" value="1"/>
</dbReference>
<feature type="transmembrane region" description="Helical" evidence="2">
    <location>
        <begin position="7"/>
        <end position="25"/>
    </location>
</feature>
<gene>
    <name evidence="4" type="ORF">C468_05638</name>
</gene>
<dbReference type="PANTHER" id="PTHR24074">
    <property type="entry name" value="CO-CHAPERONE PROTEIN DJLA"/>
    <property type="match status" value="1"/>
</dbReference>
<sequence>MTNRTIVVGMAATFIGLTALLLVAGVVVSPVLLAVAVPFGVVAYLLWYHASGRLRDRVRREAARAGPGDRARARQRARAAEHRRSAYRSAGATDGGFGRAGAAGDRGAWSASGARGAGDPRDRAPPTSGMSEREAYETLGLDPTADSATVRSTYRERAKRLHPDGEDGDEDAFKELNKAYERLSD</sequence>
<dbReference type="AlphaFoldDB" id="M0P682"/>
<dbReference type="SMART" id="SM00271">
    <property type="entry name" value="DnaJ"/>
    <property type="match status" value="1"/>
</dbReference>
<comment type="caution">
    <text evidence="4">The sequence shown here is derived from an EMBL/GenBank/DDBJ whole genome shotgun (WGS) entry which is preliminary data.</text>
</comment>
<feature type="domain" description="J" evidence="3">
    <location>
        <begin position="134"/>
        <end position="185"/>
    </location>
</feature>
<keyword evidence="2" id="KW-0812">Transmembrane</keyword>
<dbReference type="RefSeq" id="WP_008847862.1">
    <property type="nucleotide sequence ID" value="NZ_AOJH01000041.1"/>
</dbReference>
<evidence type="ECO:0000256" key="1">
    <source>
        <dbReference type="SAM" id="MobiDB-lite"/>
    </source>
</evidence>
<feature type="compositionally biased region" description="Basic and acidic residues" evidence="1">
    <location>
        <begin position="62"/>
        <end position="84"/>
    </location>
</feature>
<evidence type="ECO:0000256" key="2">
    <source>
        <dbReference type="SAM" id="Phobius"/>
    </source>
</evidence>